<evidence type="ECO:0000256" key="1">
    <source>
        <dbReference type="ARBA" id="ARBA00023015"/>
    </source>
</evidence>
<accession>A0ABW0F4B7</accession>
<dbReference type="PANTHER" id="PTHR33154">
    <property type="entry name" value="TRANSCRIPTIONAL REGULATOR, ARSR FAMILY"/>
    <property type="match status" value="1"/>
</dbReference>
<dbReference type="InterPro" id="IPR051081">
    <property type="entry name" value="HTH_MetalResp_TranReg"/>
</dbReference>
<protein>
    <submittedName>
        <fullName evidence="5">ArsR/SmtB family transcription factor</fullName>
    </submittedName>
</protein>
<evidence type="ECO:0000256" key="2">
    <source>
        <dbReference type="ARBA" id="ARBA00023125"/>
    </source>
</evidence>
<dbReference type="PRINTS" id="PR00778">
    <property type="entry name" value="HTHARSR"/>
</dbReference>
<dbReference type="EMBL" id="JBHSLI010000003">
    <property type="protein sequence ID" value="MFC5293398.1"/>
    <property type="molecule type" value="Genomic_DNA"/>
</dbReference>
<dbReference type="Pfam" id="PF12840">
    <property type="entry name" value="HTH_20"/>
    <property type="match status" value="1"/>
</dbReference>
<dbReference type="InterPro" id="IPR001845">
    <property type="entry name" value="HTH_ArsR_DNA-bd_dom"/>
</dbReference>
<dbReference type="SMART" id="SM00418">
    <property type="entry name" value="HTH_ARSR"/>
    <property type="match status" value="1"/>
</dbReference>
<feature type="domain" description="HTH arsR-type" evidence="4">
    <location>
        <begin position="6"/>
        <end position="99"/>
    </location>
</feature>
<dbReference type="InterPro" id="IPR036390">
    <property type="entry name" value="WH_DNA-bd_sf"/>
</dbReference>
<dbReference type="InterPro" id="IPR036388">
    <property type="entry name" value="WH-like_DNA-bd_sf"/>
</dbReference>
<dbReference type="PROSITE" id="PS50987">
    <property type="entry name" value="HTH_ARSR_2"/>
    <property type="match status" value="1"/>
</dbReference>
<evidence type="ECO:0000313" key="5">
    <source>
        <dbReference type="EMBL" id="MFC5293398.1"/>
    </source>
</evidence>
<gene>
    <name evidence="5" type="ORF">ACFPK2_10405</name>
</gene>
<keyword evidence="1" id="KW-0805">Transcription regulation</keyword>
<dbReference type="Proteomes" id="UP001595976">
    <property type="component" value="Unassembled WGS sequence"/>
</dbReference>
<dbReference type="NCBIfam" id="NF033788">
    <property type="entry name" value="HTH_metalloreg"/>
    <property type="match status" value="1"/>
</dbReference>
<keyword evidence="2" id="KW-0238">DNA-binding</keyword>
<keyword evidence="3" id="KW-0804">Transcription</keyword>
<proteinExistence type="predicted"/>
<keyword evidence="6" id="KW-1185">Reference proteome</keyword>
<dbReference type="InterPro" id="IPR011991">
    <property type="entry name" value="ArsR-like_HTH"/>
</dbReference>
<organism evidence="5 6">
    <name type="scientific">Bosea minatitlanensis</name>
    <dbReference type="NCBI Taxonomy" id="128782"/>
    <lineage>
        <taxon>Bacteria</taxon>
        <taxon>Pseudomonadati</taxon>
        <taxon>Pseudomonadota</taxon>
        <taxon>Alphaproteobacteria</taxon>
        <taxon>Hyphomicrobiales</taxon>
        <taxon>Boseaceae</taxon>
        <taxon>Bosea</taxon>
    </lineage>
</organism>
<evidence type="ECO:0000313" key="6">
    <source>
        <dbReference type="Proteomes" id="UP001595976"/>
    </source>
</evidence>
<dbReference type="RefSeq" id="WP_158443872.1">
    <property type="nucleotide sequence ID" value="NZ_JAOAOS010000014.1"/>
</dbReference>
<evidence type="ECO:0000256" key="3">
    <source>
        <dbReference type="ARBA" id="ARBA00023163"/>
    </source>
</evidence>
<sequence length="101" mass="11244">MRPARLPALDDIALEDVFHALSDPFRLAVVRRLAAEGEASCQALEGDRPKSSVSHHFRVLRQAGLIRTRNEGATHMNALRREEIEDRFPGLLACVLSKQDG</sequence>
<name>A0ABW0F4B7_9HYPH</name>
<dbReference type="SUPFAM" id="SSF46785">
    <property type="entry name" value="Winged helix' DNA-binding domain"/>
    <property type="match status" value="1"/>
</dbReference>
<dbReference type="PANTHER" id="PTHR33154:SF12">
    <property type="entry name" value="TRANSCRIPTIONAL REGULATORY PROTEIN"/>
    <property type="match status" value="1"/>
</dbReference>
<reference evidence="6" key="1">
    <citation type="journal article" date="2019" name="Int. J. Syst. Evol. Microbiol.">
        <title>The Global Catalogue of Microorganisms (GCM) 10K type strain sequencing project: providing services to taxonomists for standard genome sequencing and annotation.</title>
        <authorList>
            <consortium name="The Broad Institute Genomics Platform"/>
            <consortium name="The Broad Institute Genome Sequencing Center for Infectious Disease"/>
            <person name="Wu L."/>
            <person name="Ma J."/>
        </authorList>
    </citation>
    <scope>NUCLEOTIDE SEQUENCE [LARGE SCALE GENOMIC DNA]</scope>
    <source>
        <strain evidence="6">CGMCC 1.15643</strain>
    </source>
</reference>
<dbReference type="CDD" id="cd00090">
    <property type="entry name" value="HTH_ARSR"/>
    <property type="match status" value="1"/>
</dbReference>
<evidence type="ECO:0000259" key="4">
    <source>
        <dbReference type="PROSITE" id="PS50987"/>
    </source>
</evidence>
<dbReference type="Gene3D" id="1.10.10.10">
    <property type="entry name" value="Winged helix-like DNA-binding domain superfamily/Winged helix DNA-binding domain"/>
    <property type="match status" value="1"/>
</dbReference>
<comment type="caution">
    <text evidence="5">The sequence shown here is derived from an EMBL/GenBank/DDBJ whole genome shotgun (WGS) entry which is preliminary data.</text>
</comment>